<dbReference type="EMBL" id="CP014476">
    <property type="protein sequence ID" value="AMK76875.1"/>
    <property type="molecule type" value="Genomic_DNA"/>
</dbReference>
<dbReference type="GO" id="GO:0035438">
    <property type="term" value="F:cyclic-di-GMP binding"/>
    <property type="evidence" value="ECO:0007669"/>
    <property type="project" value="InterPro"/>
</dbReference>
<protein>
    <recommendedName>
        <fullName evidence="2">PilZ domain-containing protein</fullName>
    </recommendedName>
</protein>
<evidence type="ECO:0000313" key="4">
    <source>
        <dbReference type="Proteomes" id="UP000030512"/>
    </source>
</evidence>
<dbReference type="STRING" id="1538553.JT25_010300"/>
<keyword evidence="1" id="KW-0812">Transmembrane</keyword>
<feature type="transmembrane region" description="Helical" evidence="1">
    <location>
        <begin position="226"/>
        <end position="243"/>
    </location>
</feature>
<feature type="transmembrane region" description="Helical" evidence="1">
    <location>
        <begin position="167"/>
        <end position="190"/>
    </location>
</feature>
<evidence type="ECO:0000313" key="3">
    <source>
        <dbReference type="EMBL" id="AMK76875.1"/>
    </source>
</evidence>
<dbReference type="Gene3D" id="2.40.10.220">
    <property type="entry name" value="predicted glycosyltransferase like domains"/>
    <property type="match status" value="1"/>
</dbReference>
<feature type="domain" description="PilZ" evidence="2">
    <location>
        <begin position="56"/>
        <end position="150"/>
    </location>
</feature>
<evidence type="ECO:0000259" key="2">
    <source>
        <dbReference type="Pfam" id="PF07238"/>
    </source>
</evidence>
<dbReference type="OrthoDB" id="5573658at2"/>
<accession>A0A126T460</accession>
<keyword evidence="4" id="KW-1185">Reference proteome</keyword>
<name>A0A126T460_9GAMM</name>
<evidence type="ECO:0000256" key="1">
    <source>
        <dbReference type="SAM" id="Phobius"/>
    </source>
</evidence>
<proteinExistence type="predicted"/>
<keyword evidence="1" id="KW-0472">Membrane</keyword>
<reference evidence="3 4" key="1">
    <citation type="journal article" date="2015" name="Environ. Microbiol.">
        <title>Methane oxidation coupled to nitrate reduction under hypoxia by the Gammaproteobacterium Methylomonas denitrificans, sp. nov. type strain FJG1.</title>
        <authorList>
            <person name="Kits K.D."/>
            <person name="Klotz M.G."/>
            <person name="Stein L.Y."/>
        </authorList>
    </citation>
    <scope>NUCLEOTIDE SEQUENCE [LARGE SCALE GENOMIC DNA]</scope>
    <source>
        <strain evidence="3 4">FJG1</strain>
    </source>
</reference>
<organism evidence="3 4">
    <name type="scientific">Methylomonas denitrificans</name>
    <dbReference type="NCBI Taxonomy" id="1538553"/>
    <lineage>
        <taxon>Bacteria</taxon>
        <taxon>Pseudomonadati</taxon>
        <taxon>Pseudomonadota</taxon>
        <taxon>Gammaproteobacteria</taxon>
        <taxon>Methylococcales</taxon>
        <taxon>Methylococcaceae</taxon>
        <taxon>Methylomonas</taxon>
    </lineage>
</organism>
<gene>
    <name evidence="3" type="ORF">JT25_010300</name>
</gene>
<keyword evidence="1" id="KW-1133">Transmembrane helix</keyword>
<dbReference type="AlphaFoldDB" id="A0A126T460"/>
<dbReference type="Proteomes" id="UP000030512">
    <property type="component" value="Chromosome"/>
</dbReference>
<dbReference type="KEGG" id="mdn:JT25_010300"/>
<dbReference type="InterPro" id="IPR009875">
    <property type="entry name" value="PilZ_domain"/>
</dbReference>
<sequence>MNMAKVNGKKLNRRVAFRIYEQANLFYRKLDHDGQLQAPENFDDLLSNVNPPDTVSPLTLPDSQSRENDTLNVNISASGIAFTSKDALQAGDYLLLRILLLSSMTAIMTCCKVVYCKPSNPYENDRYPYLIGAQFVNLTSEDTALLNKHIDRTKKQQWATNGLLLSLALLALAMPDTAFGLLMGLIHHVFEVVLHVVHLMFEYAEYNLDHVIEHAFHTDTHTTQVIVFYILCTVGLIGLYFLWRIVPRNCRRAGNSLIAFWCRKKASCLYYWGEQSLADKIKFVGLTLVAVGCYGYFAI</sequence>
<dbReference type="Pfam" id="PF07238">
    <property type="entry name" value="PilZ"/>
    <property type="match status" value="1"/>
</dbReference>